<keyword evidence="2" id="KW-1185">Reference proteome</keyword>
<evidence type="ECO:0000313" key="2">
    <source>
        <dbReference type="Proteomes" id="UP000790709"/>
    </source>
</evidence>
<name>A0ACB8AX35_9AGAM</name>
<organism evidence="1 2">
    <name type="scientific">Leucogyrophana mollusca</name>
    <dbReference type="NCBI Taxonomy" id="85980"/>
    <lineage>
        <taxon>Eukaryota</taxon>
        <taxon>Fungi</taxon>
        <taxon>Dikarya</taxon>
        <taxon>Basidiomycota</taxon>
        <taxon>Agaricomycotina</taxon>
        <taxon>Agaricomycetes</taxon>
        <taxon>Agaricomycetidae</taxon>
        <taxon>Boletales</taxon>
        <taxon>Boletales incertae sedis</taxon>
        <taxon>Leucogyrophana</taxon>
    </lineage>
</organism>
<gene>
    <name evidence="1" type="ORF">BV22DRAFT_1135270</name>
</gene>
<sequence>MLAEHNDSTRLSNWLQSSRYAVAVETSPLGPDEHVIRLYNFATSLREQRSAEMAAAERRLQSRSAQLAQHQQALCEAARMSRRADLQLSNMRKALASLSNSDAGTPASPAPVDDESRATFDSIVAAAPNGSLQQYLEGLHVDRALTALLPPRPSWMIDVAIAAQEECASARATAEAGYRRCLMQHRMHTADFDAAKAAFQAADEMVQSLIQVCPFLQ</sequence>
<evidence type="ECO:0000313" key="1">
    <source>
        <dbReference type="EMBL" id="KAH7917603.1"/>
    </source>
</evidence>
<comment type="caution">
    <text evidence="1">The sequence shown here is derived from an EMBL/GenBank/DDBJ whole genome shotgun (WGS) entry which is preliminary data.</text>
</comment>
<dbReference type="EMBL" id="MU266995">
    <property type="protein sequence ID" value="KAH7917603.1"/>
    <property type="molecule type" value="Genomic_DNA"/>
</dbReference>
<protein>
    <submittedName>
        <fullName evidence="1">Uncharacterized protein</fullName>
    </submittedName>
</protein>
<reference evidence="1" key="1">
    <citation type="journal article" date="2021" name="New Phytol.">
        <title>Evolutionary innovations through gain and loss of genes in the ectomycorrhizal Boletales.</title>
        <authorList>
            <person name="Wu G."/>
            <person name="Miyauchi S."/>
            <person name="Morin E."/>
            <person name="Kuo A."/>
            <person name="Drula E."/>
            <person name="Varga T."/>
            <person name="Kohler A."/>
            <person name="Feng B."/>
            <person name="Cao Y."/>
            <person name="Lipzen A."/>
            <person name="Daum C."/>
            <person name="Hundley H."/>
            <person name="Pangilinan J."/>
            <person name="Johnson J."/>
            <person name="Barry K."/>
            <person name="LaButti K."/>
            <person name="Ng V."/>
            <person name="Ahrendt S."/>
            <person name="Min B."/>
            <person name="Choi I.G."/>
            <person name="Park H."/>
            <person name="Plett J.M."/>
            <person name="Magnuson J."/>
            <person name="Spatafora J.W."/>
            <person name="Nagy L.G."/>
            <person name="Henrissat B."/>
            <person name="Grigoriev I.V."/>
            <person name="Yang Z.L."/>
            <person name="Xu J."/>
            <person name="Martin F.M."/>
        </authorList>
    </citation>
    <scope>NUCLEOTIDE SEQUENCE</scope>
    <source>
        <strain evidence="1">KUC20120723A-06</strain>
    </source>
</reference>
<proteinExistence type="predicted"/>
<accession>A0ACB8AX35</accession>
<dbReference type="Proteomes" id="UP000790709">
    <property type="component" value="Unassembled WGS sequence"/>
</dbReference>